<evidence type="ECO:0000256" key="1">
    <source>
        <dbReference type="SAM" id="Phobius"/>
    </source>
</evidence>
<keyword evidence="1" id="KW-0472">Membrane</keyword>
<keyword evidence="3" id="KW-1185">Reference proteome</keyword>
<sequence>MLLSLEGKVGMTVRQWRPFRIIGENSGVYLVMNAAAYGIFVIGFVLGLIFPHLSQAQYTRLEDDGTADLVQSIFANPWLFALTILAVNTLKMGALTIVAPSLIVPFAGIALFAYWALTTGMTLVPQNGVGWVALIPHSLTLIVEFQAYLLLLLGVYLLGTYWIRPRTAGAENRRQGYLRGLQELGWLTLPALALLVIGAIYEAFSLRYFVHPLAEWLL</sequence>
<feature type="transmembrane region" description="Helical" evidence="1">
    <location>
        <begin position="184"/>
        <end position="210"/>
    </location>
</feature>
<reference evidence="2 3" key="1">
    <citation type="journal article" date="2019" name="Emerg. Microbes Infect.">
        <title>Comprehensive subspecies identification of 175 nontuberculous mycobacteria species based on 7547 genomic profiles.</title>
        <authorList>
            <person name="Matsumoto Y."/>
            <person name="Kinjo T."/>
            <person name="Motooka D."/>
            <person name="Nabeya D."/>
            <person name="Jung N."/>
            <person name="Uechi K."/>
            <person name="Horii T."/>
            <person name="Iida T."/>
            <person name="Fujita J."/>
            <person name="Nakamura S."/>
        </authorList>
    </citation>
    <scope>NUCLEOTIDE SEQUENCE [LARGE SCALE GENOMIC DNA]</scope>
    <source>
        <strain evidence="2 3">JCM 13323</strain>
    </source>
</reference>
<keyword evidence="1" id="KW-1133">Transmembrane helix</keyword>
<evidence type="ECO:0008006" key="4">
    <source>
        <dbReference type="Google" id="ProtNLM"/>
    </source>
</evidence>
<dbReference type="Proteomes" id="UP000466514">
    <property type="component" value="Chromosome"/>
</dbReference>
<proteinExistence type="predicted"/>
<evidence type="ECO:0000313" key="2">
    <source>
        <dbReference type="EMBL" id="BBX67469.1"/>
    </source>
</evidence>
<evidence type="ECO:0000313" key="3">
    <source>
        <dbReference type="Proteomes" id="UP000466514"/>
    </source>
</evidence>
<feature type="transmembrane region" description="Helical" evidence="1">
    <location>
        <begin position="145"/>
        <end position="163"/>
    </location>
</feature>
<organism evidence="2 3">
    <name type="scientific">Mycolicibacterium psychrotolerans</name>
    <dbReference type="NCBI Taxonomy" id="216929"/>
    <lineage>
        <taxon>Bacteria</taxon>
        <taxon>Bacillati</taxon>
        <taxon>Actinomycetota</taxon>
        <taxon>Actinomycetes</taxon>
        <taxon>Mycobacteriales</taxon>
        <taxon>Mycobacteriaceae</taxon>
        <taxon>Mycolicibacterium</taxon>
    </lineage>
</organism>
<keyword evidence="1" id="KW-0812">Transmembrane</keyword>
<protein>
    <recommendedName>
        <fullName evidence="4">Stage II sporulation protein M</fullName>
    </recommendedName>
</protein>
<name>A0A7I7M7X0_9MYCO</name>
<feature type="transmembrane region" description="Helical" evidence="1">
    <location>
        <begin position="94"/>
        <end position="117"/>
    </location>
</feature>
<dbReference type="AlphaFoldDB" id="A0A7I7M7X0"/>
<gene>
    <name evidence="2" type="ORF">MPSYJ_09300</name>
</gene>
<accession>A0A7I7M7X0</accession>
<feature type="transmembrane region" description="Helical" evidence="1">
    <location>
        <begin position="69"/>
        <end position="87"/>
    </location>
</feature>
<dbReference type="KEGG" id="mpsc:MPSYJ_09300"/>
<dbReference type="EMBL" id="AP022574">
    <property type="protein sequence ID" value="BBX67469.1"/>
    <property type="molecule type" value="Genomic_DNA"/>
</dbReference>
<feature type="transmembrane region" description="Helical" evidence="1">
    <location>
        <begin position="27"/>
        <end position="49"/>
    </location>
</feature>